<comment type="catalytic activity">
    <reaction evidence="16">
        <text>N(omega)-methyl-L-arginine(in) + L-arginine(out) = N(omega)-methyl-L-arginine(out) + L-arginine(in)</text>
        <dbReference type="Rhea" id="RHEA:72803"/>
        <dbReference type="ChEBI" id="CHEBI:32682"/>
        <dbReference type="ChEBI" id="CHEBI:114953"/>
    </reaction>
</comment>
<evidence type="ECO:0000256" key="23">
    <source>
        <dbReference type="RuleBase" id="RU000488"/>
    </source>
</evidence>
<evidence type="ECO:0000256" key="18">
    <source>
        <dbReference type="ARBA" id="ARBA00076491"/>
    </source>
</evidence>
<dbReference type="OrthoDB" id="193856at2759"/>
<evidence type="ECO:0000256" key="10">
    <source>
        <dbReference type="ARBA" id="ARBA00023136"/>
    </source>
</evidence>
<evidence type="ECO:0000313" key="25">
    <source>
        <dbReference type="RefSeq" id="XP_031565414.1"/>
    </source>
</evidence>
<dbReference type="GO" id="GO:1990575">
    <property type="term" value="P:mitochondrial L-ornithine transmembrane transport"/>
    <property type="evidence" value="ECO:0007669"/>
    <property type="project" value="TreeGrafter"/>
</dbReference>
<dbReference type="PROSITE" id="PS50920">
    <property type="entry name" value="SOLCAR"/>
    <property type="match status" value="3"/>
</dbReference>
<evidence type="ECO:0000256" key="5">
    <source>
        <dbReference type="ARBA" id="ARBA00022737"/>
    </source>
</evidence>
<keyword evidence="8" id="KW-1133">Transmembrane helix</keyword>
<evidence type="ECO:0000256" key="13">
    <source>
        <dbReference type="ARBA" id="ARBA00050768"/>
    </source>
</evidence>
<comment type="catalytic activity">
    <reaction evidence="14">
        <text>L-homoarginine(in) + L-arginine(out) = L-homoarginine(out) + L-arginine(in)</text>
        <dbReference type="Rhea" id="RHEA:72799"/>
        <dbReference type="ChEBI" id="CHEBI:32682"/>
        <dbReference type="ChEBI" id="CHEBI:143006"/>
    </reaction>
</comment>
<gene>
    <name evidence="25" type="primary">LOC116300648</name>
</gene>
<comment type="catalytic activity">
    <reaction evidence="15">
        <text>L-ornithine(in) + L-arginine(out) = L-ornithine(out) + L-arginine(in)</text>
        <dbReference type="Rhea" id="RHEA:34991"/>
        <dbReference type="ChEBI" id="CHEBI:32682"/>
        <dbReference type="ChEBI" id="CHEBI:46911"/>
    </reaction>
</comment>
<dbReference type="Pfam" id="PF00153">
    <property type="entry name" value="Mito_carr"/>
    <property type="match status" value="3"/>
</dbReference>
<keyword evidence="5" id="KW-0677">Repeat</keyword>
<dbReference type="PRINTS" id="PR00926">
    <property type="entry name" value="MITOCARRIER"/>
</dbReference>
<evidence type="ECO:0000256" key="21">
    <source>
        <dbReference type="ARBA" id="ARBA00080567"/>
    </source>
</evidence>
<protein>
    <recommendedName>
        <fullName evidence="17">Mitochondrial basic amino acids transporter</fullName>
    </recommendedName>
    <alternativeName>
        <fullName evidence="21">Carnitine/acylcarnitine translocase-like</fullName>
    </alternativeName>
    <alternativeName>
        <fullName evidence="20">Mitochondrial carnitine/acylcarnitine carrier protein CACL</fullName>
    </alternativeName>
    <alternativeName>
        <fullName evidence="19">Mitochondrial ornithine transporter 3</fullName>
    </alternativeName>
    <alternativeName>
        <fullName evidence="18">Solute carrier family 25 member 29</fullName>
    </alternativeName>
</protein>
<keyword evidence="6" id="KW-0999">Mitochondrion inner membrane</keyword>
<evidence type="ECO:0000256" key="11">
    <source>
        <dbReference type="ARBA" id="ARBA00049090"/>
    </source>
</evidence>
<organism evidence="24 25">
    <name type="scientific">Actinia tenebrosa</name>
    <name type="common">Australian red waratah sea anemone</name>
    <dbReference type="NCBI Taxonomy" id="6105"/>
    <lineage>
        <taxon>Eukaryota</taxon>
        <taxon>Metazoa</taxon>
        <taxon>Cnidaria</taxon>
        <taxon>Anthozoa</taxon>
        <taxon>Hexacorallia</taxon>
        <taxon>Actiniaria</taxon>
        <taxon>Actiniidae</taxon>
        <taxon>Actinia</taxon>
    </lineage>
</organism>
<dbReference type="FunCoup" id="A0A6P8IFB3">
    <property type="interactions" value="498"/>
</dbReference>
<evidence type="ECO:0000256" key="20">
    <source>
        <dbReference type="ARBA" id="ARBA00079387"/>
    </source>
</evidence>
<dbReference type="RefSeq" id="XP_031565414.1">
    <property type="nucleotide sequence ID" value="XM_031709554.1"/>
</dbReference>
<comment type="subcellular location">
    <subcellularLocation>
        <location evidence="1">Mitochondrion inner membrane</location>
        <topology evidence="1">Multi-pass membrane protein</topology>
    </subcellularLocation>
</comment>
<dbReference type="InterPro" id="IPR018108">
    <property type="entry name" value="MCP_transmembrane"/>
</dbReference>
<feature type="repeat" description="Solcar" evidence="22">
    <location>
        <begin position="202"/>
        <end position="290"/>
    </location>
</feature>
<dbReference type="InParanoid" id="A0A6P8IFB3"/>
<evidence type="ECO:0000256" key="19">
    <source>
        <dbReference type="ARBA" id="ARBA00078745"/>
    </source>
</evidence>
<comment type="similarity">
    <text evidence="2 23">Belongs to the mitochondrial carrier (TC 2.A.29) family.</text>
</comment>
<feature type="repeat" description="Solcar" evidence="22">
    <location>
        <begin position="89"/>
        <end position="191"/>
    </location>
</feature>
<dbReference type="PANTHER" id="PTHR45624:SF61">
    <property type="entry name" value="MITOCHONDRIAL BASIC AMINO ACIDS TRANSPORTER"/>
    <property type="match status" value="1"/>
</dbReference>
<dbReference type="InterPro" id="IPR002067">
    <property type="entry name" value="MCP"/>
</dbReference>
<dbReference type="PANTHER" id="PTHR45624">
    <property type="entry name" value="MITOCHONDRIAL BASIC AMINO ACIDS TRANSPORTER-RELATED"/>
    <property type="match status" value="1"/>
</dbReference>
<keyword evidence="4 22" id="KW-0812">Transmembrane</keyword>
<evidence type="ECO:0000256" key="6">
    <source>
        <dbReference type="ARBA" id="ARBA00022792"/>
    </source>
</evidence>
<proteinExistence type="inferred from homology"/>
<evidence type="ECO:0000256" key="2">
    <source>
        <dbReference type="ARBA" id="ARBA00006375"/>
    </source>
</evidence>
<keyword evidence="10 22" id="KW-0472">Membrane</keyword>
<feature type="repeat" description="Solcar" evidence="22">
    <location>
        <begin position="3"/>
        <end position="85"/>
    </location>
</feature>
<evidence type="ECO:0000256" key="12">
    <source>
        <dbReference type="ARBA" id="ARBA00050592"/>
    </source>
</evidence>
<evidence type="ECO:0000256" key="9">
    <source>
        <dbReference type="ARBA" id="ARBA00023128"/>
    </source>
</evidence>
<keyword evidence="3 23" id="KW-0813">Transport</keyword>
<dbReference type="AlphaFoldDB" id="A0A6P8IFB3"/>
<dbReference type="GeneID" id="116300648"/>
<evidence type="ECO:0000256" key="15">
    <source>
        <dbReference type="ARBA" id="ARBA00051921"/>
    </source>
</evidence>
<dbReference type="GO" id="GO:0005289">
    <property type="term" value="F:high-affinity L-arginine transmembrane transporter activity"/>
    <property type="evidence" value="ECO:0007669"/>
    <property type="project" value="TreeGrafter"/>
</dbReference>
<dbReference type="SUPFAM" id="SSF103506">
    <property type="entry name" value="Mitochondrial carrier"/>
    <property type="match status" value="1"/>
</dbReference>
<evidence type="ECO:0000256" key="22">
    <source>
        <dbReference type="PROSITE-ProRule" id="PRU00282"/>
    </source>
</evidence>
<keyword evidence="7" id="KW-0029">Amino-acid transport</keyword>
<keyword evidence="9" id="KW-0496">Mitochondrion</keyword>
<evidence type="ECO:0000256" key="4">
    <source>
        <dbReference type="ARBA" id="ARBA00022692"/>
    </source>
</evidence>
<keyword evidence="24" id="KW-1185">Reference proteome</keyword>
<evidence type="ECO:0000256" key="7">
    <source>
        <dbReference type="ARBA" id="ARBA00022970"/>
    </source>
</evidence>
<evidence type="ECO:0000256" key="17">
    <source>
        <dbReference type="ARBA" id="ARBA00071763"/>
    </source>
</evidence>
<accession>A0A6P8IFB3</accession>
<sequence length="303" mass="32943">MVAFDFFAGCLGGLAGVVVGHPFDTVKVRLQTQATRHYTGVTNCFIQIVKKEGPLGLFKGMASPLAGLGLINAIIFGVQGEAIRRFNLSGLKGECIAGGLAGAVQSFVCCPMELAKTRVQVQGIRTKCNHIFFHTLQEKSVLQYHGSLHCIKKVYQSEGLRGCFRGMSVTLLRDAPAFTSYFGSFYLLCHWLTPEGSSVNELSPMRLLMAGGLGGTFSWIFTYPIDVIKSRYQADGVGPKPNYNGILDCVKKTYANEGIAGFMRGMTATILRAFPVNAATLTVVTITLRFARDLHDQPRLEAA</sequence>
<reference evidence="25" key="1">
    <citation type="submission" date="2025-08" db="UniProtKB">
        <authorList>
            <consortium name="RefSeq"/>
        </authorList>
    </citation>
    <scope>IDENTIFICATION</scope>
    <source>
        <tissue evidence="25">Tentacle</tissue>
    </source>
</reference>
<evidence type="ECO:0000256" key="16">
    <source>
        <dbReference type="ARBA" id="ARBA00052673"/>
    </source>
</evidence>
<dbReference type="Proteomes" id="UP000515163">
    <property type="component" value="Unplaced"/>
</dbReference>
<evidence type="ECO:0000256" key="8">
    <source>
        <dbReference type="ARBA" id="ARBA00022989"/>
    </source>
</evidence>
<dbReference type="KEGG" id="aten:116300648"/>
<comment type="catalytic activity">
    <reaction evidence="12">
        <text>L-histidine(out) = L-histidine(in)</text>
        <dbReference type="Rhea" id="RHEA:72807"/>
        <dbReference type="ChEBI" id="CHEBI:57595"/>
    </reaction>
</comment>
<dbReference type="InterPro" id="IPR050567">
    <property type="entry name" value="Mitochondrial_Carrier"/>
</dbReference>
<evidence type="ECO:0000256" key="1">
    <source>
        <dbReference type="ARBA" id="ARBA00004448"/>
    </source>
</evidence>
<evidence type="ECO:0000313" key="24">
    <source>
        <dbReference type="Proteomes" id="UP000515163"/>
    </source>
</evidence>
<evidence type="ECO:0000256" key="14">
    <source>
        <dbReference type="ARBA" id="ARBA00051045"/>
    </source>
</evidence>
<name>A0A6P8IFB3_ACTTE</name>
<dbReference type="InterPro" id="IPR023395">
    <property type="entry name" value="MCP_dom_sf"/>
</dbReference>
<comment type="catalytic activity">
    <reaction evidence="11">
        <text>L-lysine(out) + L-arginine(in) = L-lysine(in) + L-arginine(out)</text>
        <dbReference type="Rhea" id="RHEA:70827"/>
        <dbReference type="ChEBI" id="CHEBI:32551"/>
        <dbReference type="ChEBI" id="CHEBI:32682"/>
    </reaction>
</comment>
<dbReference type="FunFam" id="1.50.40.10:FF:000037">
    <property type="entry name" value="Solute carrier family 25 member 29"/>
    <property type="match status" value="1"/>
</dbReference>
<evidence type="ECO:0000256" key="3">
    <source>
        <dbReference type="ARBA" id="ARBA00022448"/>
    </source>
</evidence>
<dbReference type="Gene3D" id="1.50.40.10">
    <property type="entry name" value="Mitochondrial carrier domain"/>
    <property type="match status" value="2"/>
</dbReference>
<comment type="catalytic activity">
    <reaction evidence="13">
        <text>L-histidine(out) + L-arginine(in) = L-histidine(in) + L-arginine(out)</text>
        <dbReference type="Rhea" id="RHEA:71063"/>
        <dbReference type="ChEBI" id="CHEBI:32682"/>
        <dbReference type="ChEBI" id="CHEBI:57595"/>
    </reaction>
</comment>
<dbReference type="GO" id="GO:0005743">
    <property type="term" value="C:mitochondrial inner membrane"/>
    <property type="evidence" value="ECO:0007669"/>
    <property type="project" value="UniProtKB-SubCell"/>
</dbReference>